<dbReference type="PANTHER" id="PTHR43798:SF33">
    <property type="entry name" value="HYDROLASE, PUTATIVE (AFU_ORTHOLOGUE AFUA_2G14860)-RELATED"/>
    <property type="match status" value="1"/>
</dbReference>
<organism evidence="2 3">
    <name type="scientific">Nocardioides panzhihuensis</name>
    <dbReference type="NCBI Taxonomy" id="860243"/>
    <lineage>
        <taxon>Bacteria</taxon>
        <taxon>Bacillati</taxon>
        <taxon>Actinomycetota</taxon>
        <taxon>Actinomycetes</taxon>
        <taxon>Propionibacteriales</taxon>
        <taxon>Nocardioidaceae</taxon>
        <taxon>Nocardioides</taxon>
    </lineage>
</organism>
<keyword evidence="3" id="KW-1185">Reference proteome</keyword>
<evidence type="ECO:0000313" key="3">
    <source>
        <dbReference type="Proteomes" id="UP000564496"/>
    </source>
</evidence>
<sequence>MSHFRAETVVTPRLRMNVWTSGPEDGIPVLLMHGNITTGGFWKYVAEALPGNVRVIAPDLRSFGDTEAKPVDATRGLADLADDIRGLLETLGLADRGVVHAAGWSMGGGVLQQHLLSWPDDFASVTLVAPLSPYGFGGTRGEDGEPCTDDFAGTGGGTAAPDFVRRLAERDATSADPQSAPRTVLMTYFGPGRNAAAVDEDFLVDELLKTTVGDDSYPGDATPSQSWPSVAPGTRGIMNAMSPKFFDTSALGDLQNGVPITWLRASEDQVVSDRSMFDLATLGEMGAVPGWPGAEVMPPQPMESQLRAVLDRYQANGGSYEEIVLDGVGHGIPLEDPQAVADAIAARLDA</sequence>
<dbReference type="InterPro" id="IPR050266">
    <property type="entry name" value="AB_hydrolase_sf"/>
</dbReference>
<evidence type="ECO:0000313" key="2">
    <source>
        <dbReference type="EMBL" id="NYI78095.1"/>
    </source>
</evidence>
<dbReference type="InterPro" id="IPR029058">
    <property type="entry name" value="AB_hydrolase_fold"/>
</dbReference>
<dbReference type="RefSeq" id="WP_179658497.1">
    <property type="nucleotide sequence ID" value="NZ_JACBZR010000001.1"/>
</dbReference>
<accession>A0A7Z0ISQ0</accession>
<dbReference type="AlphaFoldDB" id="A0A7Z0ISQ0"/>
<feature type="domain" description="AB hydrolase-1" evidence="1">
    <location>
        <begin position="29"/>
        <end position="343"/>
    </location>
</feature>
<evidence type="ECO:0000259" key="1">
    <source>
        <dbReference type="Pfam" id="PF12697"/>
    </source>
</evidence>
<name>A0A7Z0ISQ0_9ACTN</name>
<dbReference type="PANTHER" id="PTHR43798">
    <property type="entry name" value="MONOACYLGLYCEROL LIPASE"/>
    <property type="match status" value="1"/>
</dbReference>
<comment type="caution">
    <text evidence="2">The sequence shown here is derived from an EMBL/GenBank/DDBJ whole genome shotgun (WGS) entry which is preliminary data.</text>
</comment>
<dbReference type="SUPFAM" id="SSF53474">
    <property type="entry name" value="alpha/beta-Hydrolases"/>
    <property type="match status" value="1"/>
</dbReference>
<dbReference type="Pfam" id="PF12697">
    <property type="entry name" value="Abhydrolase_6"/>
    <property type="match status" value="1"/>
</dbReference>
<dbReference type="Proteomes" id="UP000564496">
    <property type="component" value="Unassembled WGS sequence"/>
</dbReference>
<gene>
    <name evidence="2" type="ORF">BJ988_002743</name>
</gene>
<dbReference type="GO" id="GO:0003824">
    <property type="term" value="F:catalytic activity"/>
    <property type="evidence" value="ECO:0007669"/>
    <property type="project" value="UniProtKB-ARBA"/>
</dbReference>
<dbReference type="GO" id="GO:0016020">
    <property type="term" value="C:membrane"/>
    <property type="evidence" value="ECO:0007669"/>
    <property type="project" value="TreeGrafter"/>
</dbReference>
<reference evidence="2 3" key="1">
    <citation type="submission" date="2020-07" db="EMBL/GenBank/DDBJ databases">
        <title>Sequencing the genomes of 1000 actinobacteria strains.</title>
        <authorList>
            <person name="Klenk H.-P."/>
        </authorList>
    </citation>
    <scope>NUCLEOTIDE SEQUENCE [LARGE SCALE GENOMIC DNA]</scope>
    <source>
        <strain evidence="2 3">DSM 26487</strain>
    </source>
</reference>
<proteinExistence type="predicted"/>
<dbReference type="InterPro" id="IPR000073">
    <property type="entry name" value="AB_hydrolase_1"/>
</dbReference>
<dbReference type="Gene3D" id="3.40.50.1820">
    <property type="entry name" value="alpha/beta hydrolase"/>
    <property type="match status" value="1"/>
</dbReference>
<dbReference type="EMBL" id="JACBZR010000001">
    <property type="protein sequence ID" value="NYI78095.1"/>
    <property type="molecule type" value="Genomic_DNA"/>
</dbReference>
<protein>
    <submittedName>
        <fullName evidence="2">Pimeloyl-ACP methyl ester carboxylesterase</fullName>
    </submittedName>
</protein>